<evidence type="ECO:0000256" key="3">
    <source>
        <dbReference type="ARBA" id="ARBA00022741"/>
    </source>
</evidence>
<comment type="similarity">
    <text evidence="6">Belongs to the RecF family.</text>
</comment>
<dbReference type="GO" id="GO:0000731">
    <property type="term" value="P:DNA synthesis involved in DNA repair"/>
    <property type="evidence" value="ECO:0007669"/>
    <property type="project" value="TreeGrafter"/>
</dbReference>
<evidence type="ECO:0000256" key="5">
    <source>
        <dbReference type="ARBA" id="ARBA00023125"/>
    </source>
</evidence>
<dbReference type="Proteomes" id="UP000276634">
    <property type="component" value="Unassembled WGS sequence"/>
</dbReference>
<evidence type="ECO:0000256" key="6">
    <source>
        <dbReference type="HAMAP-Rule" id="MF_00365"/>
    </source>
</evidence>
<proteinExistence type="inferred from homology"/>
<dbReference type="PANTHER" id="PTHR32182">
    <property type="entry name" value="DNA REPLICATION AND REPAIR PROTEIN RECF"/>
    <property type="match status" value="1"/>
</dbReference>
<keyword evidence="6" id="KW-0227">DNA damage</keyword>
<keyword evidence="2 6" id="KW-0235">DNA replication</keyword>
<protein>
    <recommendedName>
        <fullName evidence="6">DNA replication and repair protein RecF</fullName>
    </recommendedName>
</protein>
<dbReference type="GO" id="GO:0003697">
    <property type="term" value="F:single-stranded DNA binding"/>
    <property type="evidence" value="ECO:0007669"/>
    <property type="project" value="UniProtKB-UniRule"/>
</dbReference>
<feature type="domain" description="RecF/RecN/SMC N-terminal" evidence="7">
    <location>
        <begin position="4"/>
        <end position="331"/>
    </location>
</feature>
<accession>A0A3N1Y6B6</accession>
<comment type="subcellular location">
    <subcellularLocation>
        <location evidence="6">Cytoplasm</location>
    </subcellularLocation>
</comment>
<evidence type="ECO:0000256" key="4">
    <source>
        <dbReference type="ARBA" id="ARBA00022840"/>
    </source>
</evidence>
<dbReference type="Gene3D" id="1.20.1050.90">
    <property type="entry name" value="RecF/RecN/SMC, N-terminal domain"/>
    <property type="match status" value="1"/>
</dbReference>
<dbReference type="GO" id="GO:0005524">
    <property type="term" value="F:ATP binding"/>
    <property type="evidence" value="ECO:0007669"/>
    <property type="project" value="UniProtKB-UniRule"/>
</dbReference>
<dbReference type="RefSeq" id="WP_123399459.1">
    <property type="nucleotide sequence ID" value="NZ_RJVI01000001.1"/>
</dbReference>
<dbReference type="InterPro" id="IPR027417">
    <property type="entry name" value="P-loop_NTPase"/>
</dbReference>
<evidence type="ECO:0000259" key="7">
    <source>
        <dbReference type="Pfam" id="PF02463"/>
    </source>
</evidence>
<dbReference type="SUPFAM" id="SSF52540">
    <property type="entry name" value="P-loop containing nucleoside triphosphate hydrolases"/>
    <property type="match status" value="1"/>
</dbReference>
<keyword evidence="1 6" id="KW-0963">Cytoplasm</keyword>
<comment type="function">
    <text evidence="6">The RecF protein is involved in DNA metabolism; it is required for DNA replication and normal SOS inducibility. RecF binds preferentially to single-stranded, linear DNA. It also seems to bind ATP.</text>
</comment>
<dbReference type="GO" id="GO:0009432">
    <property type="term" value="P:SOS response"/>
    <property type="evidence" value="ECO:0007669"/>
    <property type="project" value="UniProtKB-UniRule"/>
</dbReference>
<dbReference type="OrthoDB" id="9803889at2"/>
<dbReference type="GO" id="GO:0006260">
    <property type="term" value="P:DNA replication"/>
    <property type="evidence" value="ECO:0007669"/>
    <property type="project" value="UniProtKB-UniRule"/>
</dbReference>
<keyword evidence="6" id="KW-0742">SOS response</keyword>
<keyword evidence="6" id="KW-0234">DNA repair</keyword>
<reference evidence="8 9" key="1">
    <citation type="submission" date="2018-11" db="EMBL/GenBank/DDBJ databases">
        <title>Genomic Encyclopedia of Type Strains, Phase IV (KMG-IV): sequencing the most valuable type-strain genomes for metagenomic binning, comparative biology and taxonomic classification.</title>
        <authorList>
            <person name="Goeker M."/>
        </authorList>
    </citation>
    <scope>NUCLEOTIDE SEQUENCE [LARGE SCALE GENOMIC DNA]</scope>
    <source>
        <strain evidence="8 9">DSM 100275</strain>
    </source>
</reference>
<evidence type="ECO:0000256" key="2">
    <source>
        <dbReference type="ARBA" id="ARBA00022705"/>
    </source>
</evidence>
<organism evidence="8 9">
    <name type="scientific">Inmirania thermothiophila</name>
    <dbReference type="NCBI Taxonomy" id="1750597"/>
    <lineage>
        <taxon>Bacteria</taxon>
        <taxon>Pseudomonadati</taxon>
        <taxon>Pseudomonadota</taxon>
        <taxon>Gammaproteobacteria</taxon>
        <taxon>Chromatiales</taxon>
        <taxon>Ectothiorhodospiraceae</taxon>
        <taxon>Inmirania</taxon>
    </lineage>
</organism>
<dbReference type="HAMAP" id="MF_00365">
    <property type="entry name" value="RecF"/>
    <property type="match status" value="1"/>
</dbReference>
<comment type="caution">
    <text evidence="8">The sequence shown here is derived from an EMBL/GenBank/DDBJ whole genome shotgun (WGS) entry which is preliminary data.</text>
</comment>
<gene>
    <name evidence="6" type="primary">recF</name>
    <name evidence="8" type="ORF">EDC57_0255</name>
</gene>
<dbReference type="Gene3D" id="3.40.50.300">
    <property type="entry name" value="P-loop containing nucleotide triphosphate hydrolases"/>
    <property type="match status" value="1"/>
</dbReference>
<dbReference type="EMBL" id="RJVI01000001">
    <property type="protein sequence ID" value="ROR34359.1"/>
    <property type="molecule type" value="Genomic_DNA"/>
</dbReference>
<dbReference type="InterPro" id="IPR042174">
    <property type="entry name" value="RecF_2"/>
</dbReference>
<evidence type="ECO:0000313" key="8">
    <source>
        <dbReference type="EMBL" id="ROR34359.1"/>
    </source>
</evidence>
<dbReference type="InterPro" id="IPR001238">
    <property type="entry name" value="DNA-binding_RecF"/>
</dbReference>
<dbReference type="Pfam" id="PF02463">
    <property type="entry name" value="SMC_N"/>
    <property type="match status" value="1"/>
</dbReference>
<dbReference type="GO" id="GO:0006302">
    <property type="term" value="P:double-strand break repair"/>
    <property type="evidence" value="ECO:0007669"/>
    <property type="project" value="TreeGrafter"/>
</dbReference>
<evidence type="ECO:0000313" key="9">
    <source>
        <dbReference type="Proteomes" id="UP000276634"/>
    </source>
</evidence>
<keyword evidence="9" id="KW-1185">Reference proteome</keyword>
<keyword evidence="5 6" id="KW-0238">DNA-binding</keyword>
<sequence length="354" mass="38259">MRVRALQVRDLRILEAARLEPGSGINVLWGANGAGKTSLLEALALLGRGRSFRDPRGLALVRRGAGAATVAAEVEGEEGRRERLGLRRDRAGTTVRVEGRSHRGAGALLGRLPVVWILGESYQLVEGPPALRRELLDWGVFHVEPGYAVWMRRYRRALRQRNAALRSGDLAAAAAWEAPLAEAAEAVAAARARYVAGWAEAVRRLGVRLLAGAEVTLALEPGWRGALAEALAAGRARDALLGSTQAGPHRADLAVRWAGAEARRLASRGQARRLAYALVLGQVLLTRELGREPPVVLVDEFASELDAAARAAVLALLRELRVQVWITTTERAAIPPEAPAAWFHVEQGRVRPML</sequence>
<dbReference type="InterPro" id="IPR003395">
    <property type="entry name" value="RecF/RecN/SMC_N"/>
</dbReference>
<dbReference type="PANTHER" id="PTHR32182:SF0">
    <property type="entry name" value="DNA REPLICATION AND REPAIR PROTEIN RECF"/>
    <property type="match status" value="1"/>
</dbReference>
<keyword evidence="4 6" id="KW-0067">ATP-binding</keyword>
<feature type="binding site" evidence="6">
    <location>
        <begin position="30"/>
        <end position="37"/>
    </location>
    <ligand>
        <name>ATP</name>
        <dbReference type="ChEBI" id="CHEBI:30616"/>
    </ligand>
</feature>
<name>A0A3N1Y6B6_9GAMM</name>
<dbReference type="AlphaFoldDB" id="A0A3N1Y6B6"/>
<dbReference type="NCBIfam" id="TIGR00611">
    <property type="entry name" value="recf"/>
    <property type="match status" value="1"/>
</dbReference>
<dbReference type="GO" id="GO:0005737">
    <property type="term" value="C:cytoplasm"/>
    <property type="evidence" value="ECO:0007669"/>
    <property type="project" value="UniProtKB-SubCell"/>
</dbReference>
<keyword evidence="3 6" id="KW-0547">Nucleotide-binding</keyword>
<evidence type="ECO:0000256" key="1">
    <source>
        <dbReference type="ARBA" id="ARBA00022490"/>
    </source>
</evidence>